<feature type="compositionally biased region" description="Low complexity" evidence="1">
    <location>
        <begin position="87"/>
        <end position="113"/>
    </location>
</feature>
<reference evidence="3 4" key="1">
    <citation type="submission" date="2020-07" db="EMBL/GenBank/DDBJ databases">
        <title>Sequencing the genomes of 1000 actinobacteria strains.</title>
        <authorList>
            <person name="Klenk H.-P."/>
        </authorList>
    </citation>
    <scope>NUCLEOTIDE SEQUENCE [LARGE SCALE GENOMIC DNA]</scope>
    <source>
        <strain evidence="3 4">DSM 103833</strain>
    </source>
</reference>
<dbReference type="AlphaFoldDB" id="A0A853C6B7"/>
<accession>A0A853C6B7</accession>
<evidence type="ECO:0000256" key="2">
    <source>
        <dbReference type="SAM" id="Phobius"/>
    </source>
</evidence>
<proteinExistence type="predicted"/>
<evidence type="ECO:0000313" key="3">
    <source>
        <dbReference type="EMBL" id="NYJ02566.1"/>
    </source>
</evidence>
<feature type="region of interest" description="Disordered" evidence="1">
    <location>
        <begin position="1"/>
        <end position="28"/>
    </location>
</feature>
<feature type="compositionally biased region" description="Acidic residues" evidence="1">
    <location>
        <begin position="61"/>
        <end position="84"/>
    </location>
</feature>
<name>A0A853C6B7_9ACTN</name>
<dbReference type="Proteomes" id="UP000530424">
    <property type="component" value="Unassembled WGS sequence"/>
</dbReference>
<feature type="transmembrane region" description="Helical" evidence="2">
    <location>
        <begin position="35"/>
        <end position="60"/>
    </location>
</feature>
<organism evidence="3 4">
    <name type="scientific">Nocardioides thalensis</name>
    <dbReference type="NCBI Taxonomy" id="1914755"/>
    <lineage>
        <taxon>Bacteria</taxon>
        <taxon>Bacillati</taxon>
        <taxon>Actinomycetota</taxon>
        <taxon>Actinomycetes</taxon>
        <taxon>Propionibacteriales</taxon>
        <taxon>Nocardioidaceae</taxon>
        <taxon>Nocardioides</taxon>
    </lineage>
</organism>
<dbReference type="RefSeq" id="WP_179668918.1">
    <property type="nucleotide sequence ID" value="NZ_JACCFP010000001.1"/>
</dbReference>
<dbReference type="SUPFAM" id="SSF101447">
    <property type="entry name" value="Formin homology 2 domain (FH2 domain)"/>
    <property type="match status" value="1"/>
</dbReference>
<keyword evidence="2" id="KW-0812">Transmembrane</keyword>
<sequence length="230" mass="24040">MGSTPPPPPPPSGWQPGPPPGAPMPPPPPARRTRWGLIIGIIVAVLVLLGVGVAAGFAVLGDDDADDDTTTSEPDDPGPPDDEATIATPEPSAAESTEAAPEPTPETETPSPTVRVDTSDVVGSWEGAYECGQGDTGLSLEISEGAAAGELTAVFHFRKIPSNPDVPEGSYRMKGFLEDGKLRLRRLEWIDRPEGFVMVGLNALITERQPQTIAGTVSNVGCGAFEIDRQ</sequence>
<gene>
    <name evidence="3" type="ORF">HNR19_003264</name>
</gene>
<keyword evidence="4" id="KW-1185">Reference proteome</keyword>
<protein>
    <submittedName>
        <fullName evidence="3">Uncharacterized protein</fullName>
    </submittedName>
</protein>
<feature type="region of interest" description="Disordered" evidence="1">
    <location>
        <begin position="61"/>
        <end position="117"/>
    </location>
</feature>
<keyword evidence="2" id="KW-1133">Transmembrane helix</keyword>
<comment type="caution">
    <text evidence="3">The sequence shown here is derived from an EMBL/GenBank/DDBJ whole genome shotgun (WGS) entry which is preliminary data.</text>
</comment>
<dbReference type="EMBL" id="JACCFP010000001">
    <property type="protein sequence ID" value="NYJ02566.1"/>
    <property type="molecule type" value="Genomic_DNA"/>
</dbReference>
<evidence type="ECO:0000313" key="4">
    <source>
        <dbReference type="Proteomes" id="UP000530424"/>
    </source>
</evidence>
<keyword evidence="2" id="KW-0472">Membrane</keyword>
<evidence type="ECO:0000256" key="1">
    <source>
        <dbReference type="SAM" id="MobiDB-lite"/>
    </source>
</evidence>